<dbReference type="PANTHER" id="PTHR46746:SF9">
    <property type="entry name" value="CD209 ANTIGEN-LIKE PROTEIN C-LIKE"/>
    <property type="match status" value="1"/>
</dbReference>
<accession>A0A3P8UQ97</accession>
<dbReference type="GO" id="GO:0030246">
    <property type="term" value="F:carbohydrate binding"/>
    <property type="evidence" value="ECO:0007669"/>
    <property type="project" value="UniProtKB-KW"/>
</dbReference>
<dbReference type="Ensembl" id="ENSCSET00000004068.1">
    <property type="protein sequence ID" value="ENSCSEP00000004019.1"/>
    <property type="gene ID" value="ENSCSEG00000002622.1"/>
</dbReference>
<protein>
    <recommendedName>
        <fullName evidence="3">C-type lectin domain-containing protein</fullName>
    </recommendedName>
</protein>
<sequence>MFSCYTTVSVSPCYRIWFNRSVPRNNSITLQQLRVTGLRPGISILFNVTSLIESELCLMGPPNHCYFFSVGLQEDLQWNESVKFCGRHNSSLAVIKDTSEMFPQFPFLWVGLTDSRQEGRWLWLDGADYTYCIMYNDSYTLSLSVCVCVCVRVCCAGCQ</sequence>
<keyword evidence="2" id="KW-1015">Disulfide bond</keyword>
<dbReference type="SUPFAM" id="SSF56436">
    <property type="entry name" value="C-type lectin-like"/>
    <property type="match status" value="1"/>
</dbReference>
<dbReference type="InterPro" id="IPR016186">
    <property type="entry name" value="C-type_lectin-like/link_sf"/>
</dbReference>
<proteinExistence type="predicted"/>
<dbReference type="PROSITE" id="PS50041">
    <property type="entry name" value="C_TYPE_LECTIN_2"/>
    <property type="match status" value="1"/>
</dbReference>
<evidence type="ECO:0000313" key="4">
    <source>
        <dbReference type="Ensembl" id="ENSCSEP00000004019.1"/>
    </source>
</evidence>
<name>A0A3P8UQ97_CYNSE</name>
<dbReference type="InterPro" id="IPR001304">
    <property type="entry name" value="C-type_lectin-like"/>
</dbReference>
<dbReference type="InterPro" id="IPR016187">
    <property type="entry name" value="CTDL_fold"/>
</dbReference>
<dbReference type="InterPro" id="IPR051379">
    <property type="entry name" value="C-type_Lectin_Receptor_IMM"/>
</dbReference>
<evidence type="ECO:0000256" key="2">
    <source>
        <dbReference type="ARBA" id="ARBA00023157"/>
    </source>
</evidence>
<evidence type="ECO:0000259" key="3">
    <source>
        <dbReference type="PROSITE" id="PS50041"/>
    </source>
</evidence>
<dbReference type="AlphaFoldDB" id="A0A3P8UQ97"/>
<keyword evidence="1" id="KW-0430">Lectin</keyword>
<reference evidence="4" key="2">
    <citation type="submission" date="2025-08" db="UniProtKB">
        <authorList>
            <consortium name="Ensembl"/>
        </authorList>
    </citation>
    <scope>IDENTIFICATION</scope>
</reference>
<dbReference type="PANTHER" id="PTHR46746">
    <property type="entry name" value="KILLER CELL LECTIN-LIKE RECEPTOR SUBFAMILY F MEMBER 2"/>
    <property type="match status" value="1"/>
</dbReference>
<dbReference type="STRING" id="244447.ENSCSEP00000004019"/>
<dbReference type="Gene3D" id="3.10.100.10">
    <property type="entry name" value="Mannose-Binding Protein A, subunit A"/>
    <property type="match status" value="1"/>
</dbReference>
<organism evidence="4 5">
    <name type="scientific">Cynoglossus semilaevis</name>
    <name type="common">Tongue sole</name>
    <dbReference type="NCBI Taxonomy" id="244447"/>
    <lineage>
        <taxon>Eukaryota</taxon>
        <taxon>Metazoa</taxon>
        <taxon>Chordata</taxon>
        <taxon>Craniata</taxon>
        <taxon>Vertebrata</taxon>
        <taxon>Euteleostomi</taxon>
        <taxon>Actinopterygii</taxon>
        <taxon>Neopterygii</taxon>
        <taxon>Teleostei</taxon>
        <taxon>Neoteleostei</taxon>
        <taxon>Acanthomorphata</taxon>
        <taxon>Carangaria</taxon>
        <taxon>Pleuronectiformes</taxon>
        <taxon>Pleuronectoidei</taxon>
        <taxon>Cynoglossidae</taxon>
        <taxon>Cynoglossinae</taxon>
        <taxon>Cynoglossus</taxon>
    </lineage>
</organism>
<dbReference type="Pfam" id="PF00059">
    <property type="entry name" value="Lectin_C"/>
    <property type="match status" value="1"/>
</dbReference>
<feature type="domain" description="C-type lectin" evidence="3">
    <location>
        <begin position="61"/>
        <end position="131"/>
    </location>
</feature>
<dbReference type="Proteomes" id="UP000265120">
    <property type="component" value="Chromosome 1"/>
</dbReference>
<reference evidence="4 5" key="1">
    <citation type="journal article" date="2014" name="Nat. Genet.">
        <title>Whole-genome sequence of a flatfish provides insights into ZW sex chromosome evolution and adaptation to a benthic lifestyle.</title>
        <authorList>
            <person name="Chen S."/>
            <person name="Zhang G."/>
            <person name="Shao C."/>
            <person name="Huang Q."/>
            <person name="Liu G."/>
            <person name="Zhang P."/>
            <person name="Song W."/>
            <person name="An N."/>
            <person name="Chalopin D."/>
            <person name="Volff J.N."/>
            <person name="Hong Y."/>
            <person name="Li Q."/>
            <person name="Sha Z."/>
            <person name="Zhou H."/>
            <person name="Xie M."/>
            <person name="Yu Q."/>
            <person name="Liu Y."/>
            <person name="Xiang H."/>
            <person name="Wang N."/>
            <person name="Wu K."/>
            <person name="Yang C."/>
            <person name="Zhou Q."/>
            <person name="Liao X."/>
            <person name="Yang L."/>
            <person name="Hu Q."/>
            <person name="Zhang J."/>
            <person name="Meng L."/>
            <person name="Jin L."/>
            <person name="Tian Y."/>
            <person name="Lian J."/>
            <person name="Yang J."/>
            <person name="Miao G."/>
            <person name="Liu S."/>
            <person name="Liang Z."/>
            <person name="Yan F."/>
            <person name="Li Y."/>
            <person name="Sun B."/>
            <person name="Zhang H."/>
            <person name="Zhang J."/>
            <person name="Zhu Y."/>
            <person name="Du M."/>
            <person name="Zhao Y."/>
            <person name="Schartl M."/>
            <person name="Tang Q."/>
            <person name="Wang J."/>
        </authorList>
    </citation>
    <scope>NUCLEOTIDE SEQUENCE</scope>
</reference>
<dbReference type="GeneTree" id="ENSGT00940000175986"/>
<dbReference type="InParanoid" id="A0A3P8UQ97"/>
<reference evidence="4" key="3">
    <citation type="submission" date="2025-09" db="UniProtKB">
        <authorList>
            <consortium name="Ensembl"/>
        </authorList>
    </citation>
    <scope>IDENTIFICATION</scope>
</reference>
<evidence type="ECO:0000256" key="1">
    <source>
        <dbReference type="ARBA" id="ARBA00022734"/>
    </source>
</evidence>
<keyword evidence="5" id="KW-1185">Reference proteome</keyword>
<evidence type="ECO:0000313" key="5">
    <source>
        <dbReference type="Proteomes" id="UP000265120"/>
    </source>
</evidence>